<dbReference type="SUPFAM" id="SSF53756">
    <property type="entry name" value="UDP-Glycosyltransferase/glycogen phosphorylase"/>
    <property type="match status" value="1"/>
</dbReference>
<evidence type="ECO:0000313" key="4">
    <source>
        <dbReference type="Proteomes" id="UP001567538"/>
    </source>
</evidence>
<keyword evidence="2" id="KW-0808">Transferase</keyword>
<dbReference type="InterPro" id="IPR002213">
    <property type="entry name" value="UDP_glucos_trans"/>
</dbReference>
<sequence>MEAKTQHIMMFPWLAFGHMIPFFELSKRLAAKGVFVSYVSTPRNLQRLPAISEANMELVEIQMQPVDGLAADCEATMDIQQVQTPLLKKAYDMLADPFEHLVEKFRPDLLVLDFAAYRISEIAAKYGVSTAFFSVYTAATVAHLGPLAELKDGKQHPSPECYTQPPDWMPSPHTKEYEEWMVHTIHVPDSSGMSTGQRLAKVVEASSFVLVRSCEEFESNYLNLIRQLYQKPVLPIGLLPPKTEESKNASSWADTCKWLDGREPKSVLFVGFGSEYKMPLEEIHELAYSIELSRLPFLWILTKPQGVDTWDLLPPGFGSRTLSQGLVVLGWAPQQQILAHPAIRGCFFHSGWGTSIESLAHGHPLILLPMVADQGLTAKLLVEHHVGYEVPRNEDGKFSRGVVAESIRRVLVEEQGKQLRLKAAELQSVFGDHESQDNYINKFIDHLKNITVKKISQ</sequence>
<dbReference type="AlphaFoldDB" id="A0ABD1GK24"/>
<dbReference type="PANTHER" id="PTHR48049:SF75">
    <property type="entry name" value="UDP-RHAMNOSE:RHAMNOSYLTRANSFERASE 1"/>
    <property type="match status" value="1"/>
</dbReference>
<dbReference type="Proteomes" id="UP001567538">
    <property type="component" value="Unassembled WGS sequence"/>
</dbReference>
<reference evidence="3 4" key="1">
    <citation type="submission" date="2024-06" db="EMBL/GenBank/DDBJ databases">
        <title>A chromosome level genome sequence of Diviner's sage (Salvia divinorum).</title>
        <authorList>
            <person name="Ford S.A."/>
            <person name="Ro D.-K."/>
            <person name="Ness R.W."/>
            <person name="Phillips M.A."/>
        </authorList>
    </citation>
    <scope>NUCLEOTIDE SEQUENCE [LARGE SCALE GENOMIC DNA]</scope>
    <source>
        <strain evidence="3">SAF-2024a</strain>
        <tissue evidence="3">Leaf</tissue>
    </source>
</reference>
<keyword evidence="4" id="KW-1185">Reference proteome</keyword>
<dbReference type="FunFam" id="3.40.50.2000:FF:000037">
    <property type="entry name" value="Glycosyltransferase"/>
    <property type="match status" value="1"/>
</dbReference>
<evidence type="ECO:0000256" key="2">
    <source>
        <dbReference type="ARBA" id="ARBA00022679"/>
    </source>
</evidence>
<dbReference type="InterPro" id="IPR050481">
    <property type="entry name" value="UDP-glycosyltransf_plant"/>
</dbReference>
<dbReference type="Gene3D" id="3.40.50.2000">
    <property type="entry name" value="Glycogen Phosphorylase B"/>
    <property type="match status" value="2"/>
</dbReference>
<dbReference type="CDD" id="cd03784">
    <property type="entry name" value="GT1_Gtf-like"/>
    <property type="match status" value="1"/>
</dbReference>
<evidence type="ECO:0000256" key="1">
    <source>
        <dbReference type="ARBA" id="ARBA00009995"/>
    </source>
</evidence>
<dbReference type="GO" id="GO:0016757">
    <property type="term" value="F:glycosyltransferase activity"/>
    <property type="evidence" value="ECO:0007669"/>
    <property type="project" value="UniProtKB-ARBA"/>
</dbReference>
<gene>
    <name evidence="3" type="ORF">AAHA92_21218</name>
</gene>
<organism evidence="3 4">
    <name type="scientific">Salvia divinorum</name>
    <name type="common">Maria pastora</name>
    <name type="synonym">Diviner's sage</name>
    <dbReference type="NCBI Taxonomy" id="28513"/>
    <lineage>
        <taxon>Eukaryota</taxon>
        <taxon>Viridiplantae</taxon>
        <taxon>Streptophyta</taxon>
        <taxon>Embryophyta</taxon>
        <taxon>Tracheophyta</taxon>
        <taxon>Spermatophyta</taxon>
        <taxon>Magnoliopsida</taxon>
        <taxon>eudicotyledons</taxon>
        <taxon>Gunneridae</taxon>
        <taxon>Pentapetalae</taxon>
        <taxon>asterids</taxon>
        <taxon>lamiids</taxon>
        <taxon>Lamiales</taxon>
        <taxon>Lamiaceae</taxon>
        <taxon>Nepetoideae</taxon>
        <taxon>Mentheae</taxon>
        <taxon>Salviinae</taxon>
        <taxon>Salvia</taxon>
        <taxon>Salvia subgen. Calosphace</taxon>
    </lineage>
</organism>
<name>A0ABD1GK24_SALDI</name>
<accession>A0ABD1GK24</accession>
<proteinExistence type="inferred from homology"/>
<dbReference type="Pfam" id="PF00201">
    <property type="entry name" value="UDPGT"/>
    <property type="match status" value="1"/>
</dbReference>
<dbReference type="PANTHER" id="PTHR48049">
    <property type="entry name" value="GLYCOSYLTRANSFERASE"/>
    <property type="match status" value="1"/>
</dbReference>
<comment type="similarity">
    <text evidence="1">Belongs to the UDP-glycosyltransferase family.</text>
</comment>
<protein>
    <submittedName>
        <fullName evidence="3">UDP-rhamnose:rhamnosyltransferase 1</fullName>
    </submittedName>
</protein>
<comment type="caution">
    <text evidence="3">The sequence shown here is derived from an EMBL/GenBank/DDBJ whole genome shotgun (WGS) entry which is preliminary data.</text>
</comment>
<dbReference type="EMBL" id="JBEAFC010000008">
    <property type="protein sequence ID" value="KAL1544352.1"/>
    <property type="molecule type" value="Genomic_DNA"/>
</dbReference>
<evidence type="ECO:0000313" key="3">
    <source>
        <dbReference type="EMBL" id="KAL1544352.1"/>
    </source>
</evidence>